<protein>
    <recommendedName>
        <fullName evidence="2">Clr5 domain-containing protein</fullName>
    </recommendedName>
</protein>
<dbReference type="EMBL" id="MU253975">
    <property type="protein sequence ID" value="KAG9243461.1"/>
    <property type="molecule type" value="Genomic_DNA"/>
</dbReference>
<accession>A0A9P7Z1E3</accession>
<name>A0A9P7Z1E3_9HELO</name>
<dbReference type="OrthoDB" id="5308957at2759"/>
<dbReference type="PANTHER" id="PTHR38788:SF3">
    <property type="entry name" value="CLR5 DOMAIN-CONTAINING PROTEIN"/>
    <property type="match status" value="1"/>
</dbReference>
<evidence type="ECO:0000313" key="4">
    <source>
        <dbReference type="Proteomes" id="UP000887226"/>
    </source>
</evidence>
<feature type="domain" description="Clr5" evidence="2">
    <location>
        <begin position="22"/>
        <end position="73"/>
    </location>
</feature>
<gene>
    <name evidence="3" type="ORF">BJ878DRAFT_116428</name>
</gene>
<evidence type="ECO:0000256" key="1">
    <source>
        <dbReference type="SAM" id="MobiDB-lite"/>
    </source>
</evidence>
<dbReference type="Pfam" id="PF14420">
    <property type="entry name" value="Clr5"/>
    <property type="match status" value="1"/>
</dbReference>
<evidence type="ECO:0000259" key="2">
    <source>
        <dbReference type="Pfam" id="PF14420"/>
    </source>
</evidence>
<sequence>MSVVARKKTSAASNASKWANLQDWEKVKPFIRQLYVAEDRTLRDVMAIMAAEYDHHATKKMYASRFTKWGWDKNRKEDEMVFILQKTAERAAAGKKATFQVRGRVVTQQDVAKYFARKGGLPAVDQGIAIRPATPPGISYRSPSPPLIKVKNEEVEIEDAISIRRPSSSFHRSSNSPSPSTINSDSTFDHIDSLSIPQGYSLSYIPARQIPKQFLFTGISSEPAPPPTFRMSEELLYSINTYVDGSFQSGAWQLSSETRDCINIHQGVDKARTNGRFIDSCRMSITLMEDKQFIEARRMLSRACGLVHTMLISGNPRSVSTFLENFIWLKRKGFDEVTNLVRHYLGEMAATVLLDNHPLAKICNLIAKADIDFFEDAVIQSWKCTNDRLALHLGQFNETYLHSYLNWVHWVYSPLNPGMEETILRQYIEVAGRVLDPKSPAFLSLSFKMCTYLLEQERWEECEAMGIEFMAQVQASGTADERFVLQNTVHGLVLLGTAQYHLKKYELAVKNTRTATDVVIGWYSKSDPYVARRLSEVECWLREWGKEDEANAVKLEIQQLIEADEVDEESV</sequence>
<proteinExistence type="predicted"/>
<comment type="caution">
    <text evidence="3">The sequence shown here is derived from an EMBL/GenBank/DDBJ whole genome shotgun (WGS) entry which is preliminary data.</text>
</comment>
<evidence type="ECO:0000313" key="3">
    <source>
        <dbReference type="EMBL" id="KAG9243461.1"/>
    </source>
</evidence>
<dbReference type="AlphaFoldDB" id="A0A9P7Z1E3"/>
<dbReference type="InterPro" id="IPR025676">
    <property type="entry name" value="Clr5_dom"/>
</dbReference>
<feature type="region of interest" description="Disordered" evidence="1">
    <location>
        <begin position="166"/>
        <end position="186"/>
    </location>
</feature>
<reference evidence="3" key="1">
    <citation type="journal article" date="2021" name="IMA Fungus">
        <title>Genomic characterization of three marine fungi, including Emericellopsis atlantica sp. nov. with signatures of a generalist lifestyle and marine biomass degradation.</title>
        <authorList>
            <person name="Hagestad O.C."/>
            <person name="Hou L."/>
            <person name="Andersen J.H."/>
            <person name="Hansen E.H."/>
            <person name="Altermark B."/>
            <person name="Li C."/>
            <person name="Kuhnert E."/>
            <person name="Cox R.J."/>
            <person name="Crous P.W."/>
            <person name="Spatafora J.W."/>
            <person name="Lail K."/>
            <person name="Amirebrahimi M."/>
            <person name="Lipzen A."/>
            <person name="Pangilinan J."/>
            <person name="Andreopoulos W."/>
            <person name="Hayes R.D."/>
            <person name="Ng V."/>
            <person name="Grigoriev I.V."/>
            <person name="Jackson S.A."/>
            <person name="Sutton T.D.S."/>
            <person name="Dobson A.D.W."/>
            <person name="Rama T."/>
        </authorList>
    </citation>
    <scope>NUCLEOTIDE SEQUENCE</scope>
    <source>
        <strain evidence="3">TRa3180A</strain>
    </source>
</reference>
<organism evidence="3 4">
    <name type="scientific">Calycina marina</name>
    <dbReference type="NCBI Taxonomy" id="1763456"/>
    <lineage>
        <taxon>Eukaryota</taxon>
        <taxon>Fungi</taxon>
        <taxon>Dikarya</taxon>
        <taxon>Ascomycota</taxon>
        <taxon>Pezizomycotina</taxon>
        <taxon>Leotiomycetes</taxon>
        <taxon>Helotiales</taxon>
        <taxon>Pezizellaceae</taxon>
        <taxon>Calycina</taxon>
    </lineage>
</organism>
<dbReference type="Proteomes" id="UP000887226">
    <property type="component" value="Unassembled WGS sequence"/>
</dbReference>
<dbReference type="PANTHER" id="PTHR38788">
    <property type="entry name" value="CLR5 DOMAIN-CONTAINING PROTEIN"/>
    <property type="match status" value="1"/>
</dbReference>
<keyword evidence="4" id="KW-1185">Reference proteome</keyword>